<name>A0AAV7WCU6_PLEWA</name>
<evidence type="ECO:0000313" key="2">
    <source>
        <dbReference type="EMBL" id="KAJ1210816.1"/>
    </source>
</evidence>
<proteinExistence type="predicted"/>
<reference evidence="2" key="1">
    <citation type="journal article" date="2022" name="bioRxiv">
        <title>Sequencing and chromosome-scale assembly of the giantPleurodeles waltlgenome.</title>
        <authorList>
            <person name="Brown T."/>
            <person name="Elewa A."/>
            <person name="Iarovenko S."/>
            <person name="Subramanian E."/>
            <person name="Araus A.J."/>
            <person name="Petzold A."/>
            <person name="Susuki M."/>
            <person name="Suzuki K.-i.T."/>
            <person name="Hayashi T."/>
            <person name="Toyoda A."/>
            <person name="Oliveira C."/>
            <person name="Osipova E."/>
            <person name="Leigh N.D."/>
            <person name="Simon A."/>
            <person name="Yun M.H."/>
        </authorList>
    </citation>
    <scope>NUCLEOTIDE SEQUENCE</scope>
    <source>
        <strain evidence="2">20211129_DDA</strain>
        <tissue evidence="2">Liver</tissue>
    </source>
</reference>
<dbReference type="Proteomes" id="UP001066276">
    <property type="component" value="Chromosome 1_2"/>
</dbReference>
<dbReference type="AlphaFoldDB" id="A0AAV7WCU6"/>
<feature type="region of interest" description="Disordered" evidence="1">
    <location>
        <begin position="31"/>
        <end position="98"/>
    </location>
</feature>
<gene>
    <name evidence="2" type="ORF">NDU88_006178</name>
</gene>
<dbReference type="EMBL" id="JANPWB010000002">
    <property type="protein sequence ID" value="KAJ1210816.1"/>
    <property type="molecule type" value="Genomic_DNA"/>
</dbReference>
<feature type="compositionally biased region" description="Basic and acidic residues" evidence="1">
    <location>
        <begin position="130"/>
        <end position="141"/>
    </location>
</feature>
<comment type="caution">
    <text evidence="2">The sequence shown here is derived from an EMBL/GenBank/DDBJ whole genome shotgun (WGS) entry which is preliminary data.</text>
</comment>
<sequence>MQSMRCRGEGVHSGLRIVISPNVRQLPVVQPGHKREGALDMALARTSGRKDLSRKQNRRGRRSHRLRRGEEPATDPEPDGRLVSPGPAVLDSGGAFSRQPPLWERQAWGLWSGPVFQSMPRSLANLAARTGREDMQAEERPATGPTK</sequence>
<evidence type="ECO:0000313" key="3">
    <source>
        <dbReference type="Proteomes" id="UP001066276"/>
    </source>
</evidence>
<keyword evidence="3" id="KW-1185">Reference proteome</keyword>
<protein>
    <submittedName>
        <fullName evidence="2">Uncharacterized protein</fullName>
    </submittedName>
</protein>
<evidence type="ECO:0000256" key="1">
    <source>
        <dbReference type="SAM" id="MobiDB-lite"/>
    </source>
</evidence>
<organism evidence="2 3">
    <name type="scientific">Pleurodeles waltl</name>
    <name type="common">Iberian ribbed newt</name>
    <dbReference type="NCBI Taxonomy" id="8319"/>
    <lineage>
        <taxon>Eukaryota</taxon>
        <taxon>Metazoa</taxon>
        <taxon>Chordata</taxon>
        <taxon>Craniata</taxon>
        <taxon>Vertebrata</taxon>
        <taxon>Euteleostomi</taxon>
        <taxon>Amphibia</taxon>
        <taxon>Batrachia</taxon>
        <taxon>Caudata</taxon>
        <taxon>Salamandroidea</taxon>
        <taxon>Salamandridae</taxon>
        <taxon>Pleurodelinae</taxon>
        <taxon>Pleurodeles</taxon>
    </lineage>
</organism>
<feature type="compositionally biased region" description="Basic residues" evidence="1">
    <location>
        <begin position="55"/>
        <end position="67"/>
    </location>
</feature>
<accession>A0AAV7WCU6</accession>
<feature type="region of interest" description="Disordered" evidence="1">
    <location>
        <begin position="127"/>
        <end position="147"/>
    </location>
</feature>